<evidence type="ECO:0000259" key="2">
    <source>
        <dbReference type="Pfam" id="PF14111"/>
    </source>
</evidence>
<keyword evidence="4" id="KW-1185">Reference proteome</keyword>
<reference evidence="3 4" key="1">
    <citation type="submission" date="2024-01" db="EMBL/GenBank/DDBJ databases">
        <title>The complete chloroplast genome sequence of Lithospermum erythrorhizon: insights into the phylogenetic relationship among Boraginaceae species and the maternal lineages of purple gromwells.</title>
        <authorList>
            <person name="Okada T."/>
            <person name="Watanabe K."/>
        </authorList>
    </citation>
    <scope>NUCLEOTIDE SEQUENCE [LARGE SCALE GENOMIC DNA]</scope>
</reference>
<organism evidence="3 4">
    <name type="scientific">Lithospermum erythrorhizon</name>
    <name type="common">Purple gromwell</name>
    <name type="synonym">Lithospermum officinale var. erythrorhizon</name>
    <dbReference type="NCBI Taxonomy" id="34254"/>
    <lineage>
        <taxon>Eukaryota</taxon>
        <taxon>Viridiplantae</taxon>
        <taxon>Streptophyta</taxon>
        <taxon>Embryophyta</taxon>
        <taxon>Tracheophyta</taxon>
        <taxon>Spermatophyta</taxon>
        <taxon>Magnoliopsida</taxon>
        <taxon>eudicotyledons</taxon>
        <taxon>Gunneridae</taxon>
        <taxon>Pentapetalae</taxon>
        <taxon>asterids</taxon>
        <taxon>lamiids</taxon>
        <taxon>Boraginales</taxon>
        <taxon>Boraginaceae</taxon>
        <taxon>Boraginoideae</taxon>
        <taxon>Lithospermeae</taxon>
        <taxon>Lithospermum</taxon>
    </lineage>
</organism>
<feature type="domain" description="DUF4283" evidence="2">
    <location>
        <begin position="323"/>
        <end position="392"/>
    </location>
</feature>
<dbReference type="PANTHER" id="PTHR31286:SF168">
    <property type="entry name" value="DUF4283 DOMAIN-CONTAINING PROTEIN"/>
    <property type="match status" value="1"/>
</dbReference>
<gene>
    <name evidence="3" type="ORF">LIER_09637</name>
</gene>
<dbReference type="Pfam" id="PF14111">
    <property type="entry name" value="DUF4283"/>
    <property type="match status" value="1"/>
</dbReference>
<proteinExistence type="predicted"/>
<sequence length="684" mass="72954">MKKKKKRKHPPPDPDNEASNLVASNVDPSLLVKVPLDNRVNVEGVLDQQSQLVVEQWSRNDLSLSVEASSGCSMGLSTKVNVPQSKTVVPSSSKPNPAPCETDGVCMKDVSKNHPVCSVSQSDVASDSGMGCVIAPKLGILMNNALHAVIPADVIDKTGVALEGSNSGNIETALHPSIVSGTSSGGLKETPSTGNCLVFKAGSFGAGRETKDAGSNGSKAKAAGVRMQRARMASSRGSGVNLGAASVPNRPNPPTIKPIHPEAHVPVAAQAGPHKAAHVRPTYSDVIEDNRIVGNGFKLEHYDLMEDEDDVILDESDEIPFVETWGYCLIGCFTGPFPGRQALNSLVNSWNVKCKIIPYAKGWTVFRFMSDEDRFRVFNGGPYLAFGKTLVLRLVDASVIIGDDLFTSVPTWVLFHDVPLSVWSETGLSKIASKVGIPMYIDKFTKERTKMSYARCLVDVDVSKPPVMEFGVKLSGGRRYTQKVSYECYPDYCCDCKKFGHNIFKCPKKVKPVETPVVPSPAVPTVDPVSATNPVPVVNPTPVLPPKVFRPKTRVKTKSNASNKASLSKVGNNIENGILSTENGKVNMVNSPLNKGSGSKKMDKGKAIVSHIPIISPNSFEALNNIGGTSGTHDVDVSNVPMSDLIPSALNNADHEGGVWQHVTKKGSSNGRGGVVPSSVSQCG</sequence>
<feature type="region of interest" description="Disordered" evidence="1">
    <location>
        <begin position="1"/>
        <end position="24"/>
    </location>
</feature>
<evidence type="ECO:0000313" key="4">
    <source>
        <dbReference type="Proteomes" id="UP001454036"/>
    </source>
</evidence>
<dbReference type="InterPro" id="IPR040256">
    <property type="entry name" value="At4g02000-like"/>
</dbReference>
<name>A0AAV3PGK1_LITER</name>
<protein>
    <recommendedName>
        <fullName evidence="2">DUF4283 domain-containing protein</fullName>
    </recommendedName>
</protein>
<dbReference type="EMBL" id="BAABME010001653">
    <property type="protein sequence ID" value="GAA0150774.1"/>
    <property type="molecule type" value="Genomic_DNA"/>
</dbReference>
<accession>A0AAV3PGK1</accession>
<dbReference type="AlphaFoldDB" id="A0AAV3PGK1"/>
<dbReference type="Proteomes" id="UP001454036">
    <property type="component" value="Unassembled WGS sequence"/>
</dbReference>
<dbReference type="PANTHER" id="PTHR31286">
    <property type="entry name" value="GLYCINE-RICH CELL WALL STRUCTURAL PROTEIN 1.8-LIKE"/>
    <property type="match status" value="1"/>
</dbReference>
<comment type="caution">
    <text evidence="3">The sequence shown here is derived from an EMBL/GenBank/DDBJ whole genome shotgun (WGS) entry which is preliminary data.</text>
</comment>
<feature type="region of interest" description="Disordered" evidence="1">
    <location>
        <begin position="665"/>
        <end position="684"/>
    </location>
</feature>
<evidence type="ECO:0000313" key="3">
    <source>
        <dbReference type="EMBL" id="GAA0150774.1"/>
    </source>
</evidence>
<dbReference type="InterPro" id="IPR025558">
    <property type="entry name" value="DUF4283"/>
</dbReference>
<evidence type="ECO:0000256" key="1">
    <source>
        <dbReference type="SAM" id="MobiDB-lite"/>
    </source>
</evidence>